<accession>A0A0J8RVK8</accession>
<protein>
    <submittedName>
        <fullName evidence="2">Uncharacterized protein</fullName>
    </submittedName>
</protein>
<organism evidence="2 3">
    <name type="scientific">Coccidioides immitis H538.4</name>
    <dbReference type="NCBI Taxonomy" id="396776"/>
    <lineage>
        <taxon>Eukaryota</taxon>
        <taxon>Fungi</taxon>
        <taxon>Dikarya</taxon>
        <taxon>Ascomycota</taxon>
        <taxon>Pezizomycotina</taxon>
        <taxon>Eurotiomycetes</taxon>
        <taxon>Eurotiomycetidae</taxon>
        <taxon>Onygenales</taxon>
        <taxon>Onygenaceae</taxon>
        <taxon>Coccidioides</taxon>
    </lineage>
</organism>
<dbReference type="Proteomes" id="UP000054563">
    <property type="component" value="Unassembled WGS sequence"/>
</dbReference>
<proteinExistence type="predicted"/>
<feature type="compositionally biased region" description="Basic and acidic residues" evidence="1">
    <location>
        <begin position="69"/>
        <end position="80"/>
    </location>
</feature>
<reference evidence="3" key="1">
    <citation type="journal article" date="2010" name="Genome Res.">
        <title>Population genomic sequencing of Coccidioides fungi reveals recent hybridization and transposon control.</title>
        <authorList>
            <person name="Neafsey D.E."/>
            <person name="Barker B.M."/>
            <person name="Sharpton T.J."/>
            <person name="Stajich J.E."/>
            <person name="Park D.J."/>
            <person name="Whiston E."/>
            <person name="Hung C.-Y."/>
            <person name="McMahan C."/>
            <person name="White J."/>
            <person name="Sykes S."/>
            <person name="Heiman D."/>
            <person name="Young S."/>
            <person name="Zeng Q."/>
            <person name="Abouelleil A."/>
            <person name="Aftuck L."/>
            <person name="Bessette D."/>
            <person name="Brown A."/>
            <person name="FitzGerald M."/>
            <person name="Lui A."/>
            <person name="Macdonald J.P."/>
            <person name="Priest M."/>
            <person name="Orbach M.J."/>
            <person name="Galgiani J.N."/>
            <person name="Kirkland T.N."/>
            <person name="Cole G.T."/>
            <person name="Birren B.W."/>
            <person name="Henn M.R."/>
            <person name="Taylor J.W."/>
            <person name="Rounsley S.D."/>
        </authorList>
    </citation>
    <scope>NUCLEOTIDE SEQUENCE [LARGE SCALE GENOMIC DNA]</scope>
    <source>
        <strain evidence="3">H538.4</strain>
    </source>
</reference>
<evidence type="ECO:0000256" key="1">
    <source>
        <dbReference type="SAM" id="MobiDB-lite"/>
    </source>
</evidence>
<dbReference type="AlphaFoldDB" id="A0A0J8RVK8"/>
<gene>
    <name evidence="2" type="ORF">CIHG_06499</name>
</gene>
<dbReference type="EMBL" id="DS017007">
    <property type="protein sequence ID" value="KMU88832.1"/>
    <property type="molecule type" value="Genomic_DNA"/>
</dbReference>
<dbReference type="VEuPathDB" id="FungiDB:CIHG_06499"/>
<feature type="region of interest" description="Disordered" evidence="1">
    <location>
        <begin position="1"/>
        <end position="92"/>
    </location>
</feature>
<sequence length="138" mass="15718">MPRPGLAKPSTAVRGESLMGGRAGGLLREKDFGRLGCRGPMGGPRQGTFQRRAPRDEQLFQSRRPKKLRPWDERERESMRAGRAALPNPQRAARRRLSFARPRYRVLRFPVELAVCLHVVRKANSRGERTQNNFKSGN</sequence>
<name>A0A0J8RVK8_COCIT</name>
<evidence type="ECO:0000313" key="2">
    <source>
        <dbReference type="EMBL" id="KMU88832.1"/>
    </source>
</evidence>
<evidence type="ECO:0000313" key="3">
    <source>
        <dbReference type="Proteomes" id="UP000054563"/>
    </source>
</evidence>